<dbReference type="AlphaFoldDB" id="A0AA47N0P7"/>
<protein>
    <recommendedName>
        <fullName evidence="1">YqaJ viral recombinase domain-containing protein</fullName>
    </recommendedName>
</protein>
<dbReference type="Pfam" id="PF09588">
    <property type="entry name" value="YqaJ"/>
    <property type="match status" value="1"/>
</dbReference>
<dbReference type="SUPFAM" id="SSF52980">
    <property type="entry name" value="Restriction endonuclease-like"/>
    <property type="match status" value="1"/>
</dbReference>
<evidence type="ECO:0000313" key="2">
    <source>
        <dbReference type="EMBL" id="KAK0149559.1"/>
    </source>
</evidence>
<dbReference type="PANTHER" id="PTHR46609">
    <property type="entry name" value="EXONUCLEASE, PHAGE-TYPE/RECB, C-TERMINAL DOMAIN-CONTAINING PROTEIN"/>
    <property type="match status" value="1"/>
</dbReference>
<dbReference type="PANTHER" id="PTHR46609:SF7">
    <property type="match status" value="1"/>
</dbReference>
<accession>A0AA47N0P7</accession>
<dbReference type="InterPro" id="IPR051703">
    <property type="entry name" value="NF-kappa-B_Signaling_Reg"/>
</dbReference>
<keyword evidence="3" id="KW-1185">Reference proteome</keyword>
<comment type="caution">
    <text evidence="2">The sequence shown here is derived from an EMBL/GenBank/DDBJ whole genome shotgun (WGS) entry which is preliminary data.</text>
</comment>
<proteinExistence type="predicted"/>
<evidence type="ECO:0000259" key="1">
    <source>
        <dbReference type="Pfam" id="PF09588"/>
    </source>
</evidence>
<dbReference type="Proteomes" id="UP001174136">
    <property type="component" value="Unassembled WGS sequence"/>
</dbReference>
<dbReference type="Gene3D" id="3.90.320.10">
    <property type="match status" value="1"/>
</dbReference>
<dbReference type="InterPro" id="IPR011335">
    <property type="entry name" value="Restrct_endonuc-II-like"/>
</dbReference>
<dbReference type="EMBL" id="JAOPHQ010001736">
    <property type="protein sequence ID" value="KAK0149559.1"/>
    <property type="molecule type" value="Genomic_DNA"/>
</dbReference>
<gene>
    <name evidence="2" type="ORF">N1851_009697</name>
</gene>
<sequence>MSCFQRSKRYKAVRGDLPDPDVLKVDESYQDFTADLAPLITTLSISADVPLVNSAFGTVQEGSLISYQHPVPVSRVIIHHPDTPPPPPLSLDGHWLDPTTCSLVCSHQQHLHVMSLNISFDMARSIERATREQSSSAEWHSLRKMRLTSSSFREVCHARGHSSAENLAERICKGGVQTALMKRGLALEPVAIQEYAHIKNISYWPSGFIVHPDAPWLGTSPDGVVFDPMEAPPFGLVEMKCPNVKSYVDCGYLRMQNGALRLKPSHSYYWQVQGQLLITGMQWCDFVVFAEDVLVQIIFKDEAVAREVRPVNFTRNKVINNESLVHHDGHTLLQQLHNSRLFEDLTVTHGSCIQARQECDSTVGCHANHGLERGVRFVAEENFTLKEQRGWCLTEYLCTIKDDLCIRKICKLVAGEVSLPLEEHKDAYFPAGSIGNGSRSR</sequence>
<feature type="domain" description="YqaJ viral recombinase" evidence="1">
    <location>
        <begin position="138"/>
        <end position="282"/>
    </location>
</feature>
<reference evidence="2" key="1">
    <citation type="journal article" date="2023" name="Front. Mar. Sci.">
        <title>A new Merluccius polli reference genome to investigate the effects of global change in West African waters.</title>
        <authorList>
            <person name="Mateo J.L."/>
            <person name="Blanco-Fernandez C."/>
            <person name="Garcia-Vazquez E."/>
            <person name="Machado-Schiaffino G."/>
        </authorList>
    </citation>
    <scope>NUCLEOTIDE SEQUENCE</scope>
    <source>
        <strain evidence="2">C29</strain>
        <tissue evidence="2">Fin</tissue>
    </source>
</reference>
<dbReference type="GO" id="GO:0006281">
    <property type="term" value="P:DNA repair"/>
    <property type="evidence" value="ECO:0007669"/>
    <property type="project" value="UniProtKB-ARBA"/>
</dbReference>
<dbReference type="InterPro" id="IPR011604">
    <property type="entry name" value="PDDEXK-like_dom_sf"/>
</dbReference>
<evidence type="ECO:0000313" key="3">
    <source>
        <dbReference type="Proteomes" id="UP001174136"/>
    </source>
</evidence>
<dbReference type="InterPro" id="IPR019080">
    <property type="entry name" value="YqaJ_viral_recombinase"/>
</dbReference>
<dbReference type="CDD" id="cd22343">
    <property type="entry name" value="PDDEXK_lambda_exonuclease-like"/>
    <property type="match status" value="1"/>
</dbReference>
<organism evidence="2 3">
    <name type="scientific">Merluccius polli</name>
    <name type="common">Benguela hake</name>
    <name type="synonym">Merluccius cadenati</name>
    <dbReference type="NCBI Taxonomy" id="89951"/>
    <lineage>
        <taxon>Eukaryota</taxon>
        <taxon>Metazoa</taxon>
        <taxon>Chordata</taxon>
        <taxon>Craniata</taxon>
        <taxon>Vertebrata</taxon>
        <taxon>Euteleostomi</taxon>
        <taxon>Actinopterygii</taxon>
        <taxon>Neopterygii</taxon>
        <taxon>Teleostei</taxon>
        <taxon>Neoteleostei</taxon>
        <taxon>Acanthomorphata</taxon>
        <taxon>Zeiogadaria</taxon>
        <taxon>Gadariae</taxon>
        <taxon>Gadiformes</taxon>
        <taxon>Gadoidei</taxon>
        <taxon>Merlucciidae</taxon>
        <taxon>Merluccius</taxon>
    </lineage>
</organism>
<name>A0AA47N0P7_MERPO</name>